<evidence type="ECO:0000313" key="1">
    <source>
        <dbReference type="EMBL" id="KAK9423392.1"/>
    </source>
</evidence>
<dbReference type="Proteomes" id="UP001408356">
    <property type="component" value="Unassembled WGS sequence"/>
</dbReference>
<protein>
    <submittedName>
        <fullName evidence="1">S-adenosyl-L-methionine-dependent methyltransferase</fullName>
    </submittedName>
</protein>
<dbReference type="PANTHER" id="PTHR43861:SF1">
    <property type="entry name" value="TRANS-ACONITATE 2-METHYLTRANSFERASE"/>
    <property type="match status" value="1"/>
</dbReference>
<reference evidence="1 2" key="1">
    <citation type="journal article" date="2024" name="J. Plant Pathol.">
        <title>Sequence and assembly of the genome of Seiridium unicorne, isolate CBS 538.82, causal agent of cypress canker disease.</title>
        <authorList>
            <person name="Scali E."/>
            <person name="Rocca G.D."/>
            <person name="Danti R."/>
            <person name="Garbelotto M."/>
            <person name="Barberini S."/>
            <person name="Baroncelli R."/>
            <person name="Emiliani G."/>
        </authorList>
    </citation>
    <scope>NUCLEOTIDE SEQUENCE [LARGE SCALE GENOMIC DNA]</scope>
    <source>
        <strain evidence="1 2">BM-138-508</strain>
    </source>
</reference>
<dbReference type="GO" id="GO:0008168">
    <property type="term" value="F:methyltransferase activity"/>
    <property type="evidence" value="ECO:0007669"/>
    <property type="project" value="UniProtKB-KW"/>
</dbReference>
<accession>A0ABR2V905</accession>
<proteinExistence type="predicted"/>
<dbReference type="GO" id="GO:0032259">
    <property type="term" value="P:methylation"/>
    <property type="evidence" value="ECO:0007669"/>
    <property type="project" value="UniProtKB-KW"/>
</dbReference>
<keyword evidence="1" id="KW-0489">Methyltransferase</keyword>
<dbReference type="PANTHER" id="PTHR43861">
    <property type="entry name" value="TRANS-ACONITATE 2-METHYLTRANSFERASE-RELATED"/>
    <property type="match status" value="1"/>
</dbReference>
<evidence type="ECO:0000313" key="2">
    <source>
        <dbReference type="Proteomes" id="UP001408356"/>
    </source>
</evidence>
<dbReference type="EMBL" id="JARVKF010000079">
    <property type="protein sequence ID" value="KAK9423392.1"/>
    <property type="molecule type" value="Genomic_DNA"/>
</dbReference>
<organism evidence="1 2">
    <name type="scientific">Seiridium unicorne</name>
    <dbReference type="NCBI Taxonomy" id="138068"/>
    <lineage>
        <taxon>Eukaryota</taxon>
        <taxon>Fungi</taxon>
        <taxon>Dikarya</taxon>
        <taxon>Ascomycota</taxon>
        <taxon>Pezizomycotina</taxon>
        <taxon>Sordariomycetes</taxon>
        <taxon>Xylariomycetidae</taxon>
        <taxon>Amphisphaeriales</taxon>
        <taxon>Sporocadaceae</taxon>
        <taxon>Seiridium</taxon>
    </lineage>
</organism>
<keyword evidence="1" id="KW-0808">Transferase</keyword>
<dbReference type="SUPFAM" id="SSF53335">
    <property type="entry name" value="S-adenosyl-L-methionine-dependent methyltransferases"/>
    <property type="match status" value="1"/>
</dbReference>
<dbReference type="CDD" id="cd02440">
    <property type="entry name" value="AdoMet_MTases"/>
    <property type="match status" value="1"/>
</dbReference>
<dbReference type="Pfam" id="PF13489">
    <property type="entry name" value="Methyltransf_23"/>
    <property type="match status" value="1"/>
</dbReference>
<name>A0ABR2V905_9PEZI</name>
<gene>
    <name evidence="1" type="ORF">SUNI508_04286</name>
</gene>
<dbReference type="InterPro" id="IPR029063">
    <property type="entry name" value="SAM-dependent_MTases_sf"/>
</dbReference>
<comment type="caution">
    <text evidence="1">The sequence shown here is derived from an EMBL/GenBank/DDBJ whole genome shotgun (WGS) entry which is preliminary data.</text>
</comment>
<sequence length="244" mass="27233">MRTASSFGHMYQNPFIQKLLQFTEEFLRTNVDSLGIDRSKQQRILDYACGNGTVARALLKVLPLASFRGVDISNAQVQRYNDEAVKLLGKSPDRMIAIQGDLSNSSEVLNGPEWFDFDVVIISMALHHVDNPVEFLKLLRQRVKKGGSLVILDFLAPVPSDVYSKGRVDEGAKDGDKHKYNLSQRPNVEGIPAVWPGFSVKDIVEDMQAAGCVDVEVKVHPDSIQMPKNMGKWDKMYIAQATVI</sequence>
<keyword evidence="2" id="KW-1185">Reference proteome</keyword>
<dbReference type="Gene3D" id="3.40.50.150">
    <property type="entry name" value="Vaccinia Virus protein VP39"/>
    <property type="match status" value="1"/>
</dbReference>